<feature type="region of interest" description="Disordered" evidence="1">
    <location>
        <begin position="120"/>
        <end position="141"/>
    </location>
</feature>
<gene>
    <name evidence="2" type="ORF">Bhyg_14955</name>
</gene>
<dbReference type="GO" id="GO:0004176">
    <property type="term" value="F:ATP-dependent peptidase activity"/>
    <property type="evidence" value="ECO:0007669"/>
    <property type="project" value="InterPro"/>
</dbReference>
<dbReference type="GO" id="GO:0006508">
    <property type="term" value="P:proteolysis"/>
    <property type="evidence" value="ECO:0007669"/>
    <property type="project" value="InterPro"/>
</dbReference>
<dbReference type="GO" id="GO:0005524">
    <property type="term" value="F:ATP binding"/>
    <property type="evidence" value="ECO:0007669"/>
    <property type="project" value="InterPro"/>
</dbReference>
<comment type="caution">
    <text evidence="2">The sequence shown here is derived from an EMBL/GenBank/DDBJ whole genome shotgun (WGS) entry which is preliminary data.</text>
</comment>
<keyword evidence="3" id="KW-1185">Reference proteome</keyword>
<proteinExistence type="predicted"/>
<accession>A0A9Q0MQY3</accession>
<dbReference type="GO" id="GO:0004222">
    <property type="term" value="F:metalloendopeptidase activity"/>
    <property type="evidence" value="ECO:0007669"/>
    <property type="project" value="InterPro"/>
</dbReference>
<feature type="compositionally biased region" description="Polar residues" evidence="1">
    <location>
        <begin position="128"/>
        <end position="141"/>
    </location>
</feature>
<evidence type="ECO:0000313" key="3">
    <source>
        <dbReference type="Proteomes" id="UP001151699"/>
    </source>
</evidence>
<dbReference type="InterPro" id="IPR037219">
    <property type="entry name" value="Peptidase_M41-like"/>
</dbReference>
<reference evidence="2" key="1">
    <citation type="submission" date="2022-07" db="EMBL/GenBank/DDBJ databases">
        <authorList>
            <person name="Trinca V."/>
            <person name="Uliana J.V.C."/>
            <person name="Torres T.T."/>
            <person name="Ward R.J."/>
            <person name="Monesi N."/>
        </authorList>
    </citation>
    <scope>NUCLEOTIDE SEQUENCE</scope>
    <source>
        <strain evidence="2">HSMRA1968</strain>
        <tissue evidence="2">Whole embryos</tissue>
    </source>
</reference>
<dbReference type="EMBL" id="WJQU01000004">
    <property type="protein sequence ID" value="KAJ6636366.1"/>
    <property type="molecule type" value="Genomic_DNA"/>
</dbReference>
<organism evidence="2 3">
    <name type="scientific">Pseudolycoriella hygida</name>
    <dbReference type="NCBI Taxonomy" id="35572"/>
    <lineage>
        <taxon>Eukaryota</taxon>
        <taxon>Metazoa</taxon>
        <taxon>Ecdysozoa</taxon>
        <taxon>Arthropoda</taxon>
        <taxon>Hexapoda</taxon>
        <taxon>Insecta</taxon>
        <taxon>Pterygota</taxon>
        <taxon>Neoptera</taxon>
        <taxon>Endopterygota</taxon>
        <taxon>Diptera</taxon>
        <taxon>Nematocera</taxon>
        <taxon>Sciaroidea</taxon>
        <taxon>Sciaridae</taxon>
        <taxon>Pseudolycoriella</taxon>
    </lineage>
</organism>
<name>A0A9Q0MQY3_9DIPT</name>
<sequence length="141" mass="15845">MYASPNSFDVELKQIPMHELASLTKKQLYNELCKCLAGPIAEGVKFRLNAFNQTHIRNIVTIGYALIYNDDIDKNDVHKIDVDANKCILAAFEQTKDIIITNLPKLMTLANSLLKTGNGNTPRDELKSSMSHHNLSTIEEE</sequence>
<dbReference type="Gene3D" id="1.20.58.760">
    <property type="entry name" value="Peptidase M41"/>
    <property type="match status" value="1"/>
</dbReference>
<evidence type="ECO:0000256" key="1">
    <source>
        <dbReference type="SAM" id="MobiDB-lite"/>
    </source>
</evidence>
<dbReference type="AlphaFoldDB" id="A0A9Q0MQY3"/>
<dbReference type="SUPFAM" id="SSF140990">
    <property type="entry name" value="FtsH protease domain-like"/>
    <property type="match status" value="1"/>
</dbReference>
<dbReference type="Proteomes" id="UP001151699">
    <property type="component" value="Chromosome C"/>
</dbReference>
<protein>
    <submittedName>
        <fullName evidence="2">Uncharacterized protein</fullName>
    </submittedName>
</protein>
<evidence type="ECO:0000313" key="2">
    <source>
        <dbReference type="EMBL" id="KAJ6636366.1"/>
    </source>
</evidence>